<sequence>MKTLVAFPSTAIFGQEAARAFDEVGGLEAYFTSFAHCRSGPLARILPVVPRGRSILTQLERRAITALPDDKIETRPLLEILYTAAASGGARTRTVDRIWDYLSKDFTRAAARRIARGGVGAVYAYEYSALEAFEAADRLGIAKILDFPSLNSRQFETLQRAQKEIYPELRTPDDAYFEALFETRQARRDAEMRAADVIITNSSLTRASHIAGGADPKKTFAVPYGAPAPLEAVTAAPDPHGPLRVIWAGTFSIRKAAHLFAEAWRGNMDPAHARADIFGAIGLPDRLWKPAPEGMTFHGSVVRPVLFDAFQASDVLMFPTLSDGFGMVVTEAFARGLPVITTDQAGASDLVRHGVNGLIIEAGNAQAIADALCWCLDNRTALAGMREAALETARGWQWSEYRSALRGAVAEGLRRCGQETDPQDWRN</sequence>
<dbReference type="GO" id="GO:0016757">
    <property type="term" value="F:glycosyltransferase activity"/>
    <property type="evidence" value="ECO:0007669"/>
    <property type="project" value="TreeGrafter"/>
</dbReference>
<dbReference type="SUPFAM" id="SSF53756">
    <property type="entry name" value="UDP-Glycosyltransferase/glycogen phosphorylase"/>
    <property type="match status" value="1"/>
</dbReference>
<evidence type="ECO:0000313" key="1">
    <source>
        <dbReference type="EMBL" id="PWK53133.1"/>
    </source>
</evidence>
<proteinExistence type="predicted"/>
<keyword evidence="2" id="KW-1185">Reference proteome</keyword>
<dbReference type="OrthoDB" id="9807414at2"/>
<name>A0A316FXK8_9RHOB</name>
<dbReference type="AlphaFoldDB" id="A0A316FXK8"/>
<dbReference type="KEGG" id="salo:EF888_06125"/>
<dbReference type="EMBL" id="QGGV01000014">
    <property type="protein sequence ID" value="PWK53133.1"/>
    <property type="molecule type" value="Genomic_DNA"/>
</dbReference>
<dbReference type="PANTHER" id="PTHR45947">
    <property type="entry name" value="SULFOQUINOVOSYL TRANSFERASE SQD2"/>
    <property type="match status" value="1"/>
</dbReference>
<reference evidence="1 2" key="1">
    <citation type="submission" date="2018-05" db="EMBL/GenBank/DDBJ databases">
        <title>Genomic Encyclopedia of Type Strains, Phase IV (KMG-IV): sequencing the most valuable type-strain genomes for metagenomic binning, comparative biology and taxonomic classification.</title>
        <authorList>
            <person name="Goeker M."/>
        </authorList>
    </citation>
    <scope>NUCLEOTIDE SEQUENCE [LARGE SCALE GENOMIC DNA]</scope>
    <source>
        <strain evidence="1 2">DSM 103371</strain>
    </source>
</reference>
<dbReference type="PANTHER" id="PTHR45947:SF3">
    <property type="entry name" value="SULFOQUINOVOSYL TRANSFERASE SQD2"/>
    <property type="match status" value="1"/>
</dbReference>
<accession>A0A316FXK8</accession>
<dbReference type="RefSeq" id="WP_109761097.1">
    <property type="nucleotide sequence ID" value="NZ_CP034588.1"/>
</dbReference>
<dbReference type="Gene3D" id="3.40.50.2000">
    <property type="entry name" value="Glycogen Phosphorylase B"/>
    <property type="match status" value="2"/>
</dbReference>
<evidence type="ECO:0000313" key="2">
    <source>
        <dbReference type="Proteomes" id="UP000245390"/>
    </source>
</evidence>
<organism evidence="1 2">
    <name type="scientific">Silicimonas algicola</name>
    <dbReference type="NCBI Taxonomy" id="1826607"/>
    <lineage>
        <taxon>Bacteria</taxon>
        <taxon>Pseudomonadati</taxon>
        <taxon>Pseudomonadota</taxon>
        <taxon>Alphaproteobacteria</taxon>
        <taxon>Rhodobacterales</taxon>
        <taxon>Paracoccaceae</taxon>
    </lineage>
</organism>
<keyword evidence="1" id="KW-0808">Transferase</keyword>
<gene>
    <name evidence="1" type="ORF">C8D95_11435</name>
</gene>
<comment type="caution">
    <text evidence="1">The sequence shown here is derived from an EMBL/GenBank/DDBJ whole genome shotgun (WGS) entry which is preliminary data.</text>
</comment>
<dbReference type="Pfam" id="PF13692">
    <property type="entry name" value="Glyco_trans_1_4"/>
    <property type="match status" value="1"/>
</dbReference>
<protein>
    <submittedName>
        <fullName evidence="1">Glycosyl transferase family 1</fullName>
    </submittedName>
</protein>
<dbReference type="InterPro" id="IPR050194">
    <property type="entry name" value="Glycosyltransferase_grp1"/>
</dbReference>
<dbReference type="Proteomes" id="UP000245390">
    <property type="component" value="Unassembled WGS sequence"/>
</dbReference>
<dbReference type="CDD" id="cd03801">
    <property type="entry name" value="GT4_PimA-like"/>
    <property type="match status" value="1"/>
</dbReference>